<feature type="non-terminal residue" evidence="1">
    <location>
        <position position="1"/>
    </location>
</feature>
<dbReference type="EMBL" id="BARW01042239">
    <property type="protein sequence ID" value="GAJ21132.1"/>
    <property type="molecule type" value="Genomic_DNA"/>
</dbReference>
<name>X1VN41_9ZZZZ</name>
<reference evidence="1" key="1">
    <citation type="journal article" date="2014" name="Front. Microbiol.">
        <title>High frequency of phylogenetically diverse reductive dehalogenase-homologous genes in deep subseafloor sedimentary metagenomes.</title>
        <authorList>
            <person name="Kawai M."/>
            <person name="Futagami T."/>
            <person name="Toyoda A."/>
            <person name="Takaki Y."/>
            <person name="Nishi S."/>
            <person name="Hori S."/>
            <person name="Arai W."/>
            <person name="Tsubouchi T."/>
            <person name="Morono Y."/>
            <person name="Uchiyama I."/>
            <person name="Ito T."/>
            <person name="Fujiyama A."/>
            <person name="Inagaki F."/>
            <person name="Takami H."/>
        </authorList>
    </citation>
    <scope>NUCLEOTIDE SEQUENCE</scope>
    <source>
        <strain evidence="1">Expedition CK06-06</strain>
    </source>
</reference>
<evidence type="ECO:0000313" key="1">
    <source>
        <dbReference type="EMBL" id="GAJ21132.1"/>
    </source>
</evidence>
<protein>
    <submittedName>
        <fullName evidence="1">Uncharacterized protein</fullName>
    </submittedName>
</protein>
<gene>
    <name evidence="1" type="ORF">S12H4_62734</name>
</gene>
<accession>X1VN41</accession>
<organism evidence="1">
    <name type="scientific">marine sediment metagenome</name>
    <dbReference type="NCBI Taxonomy" id="412755"/>
    <lineage>
        <taxon>unclassified sequences</taxon>
        <taxon>metagenomes</taxon>
        <taxon>ecological metagenomes</taxon>
    </lineage>
</organism>
<proteinExistence type="predicted"/>
<sequence>CYENIEAKVSVIKNPDSAVIEEIMINGKDPCLDRRSLPLIWPRIEV</sequence>
<dbReference type="AlphaFoldDB" id="X1VN41"/>
<comment type="caution">
    <text evidence="1">The sequence shown here is derived from an EMBL/GenBank/DDBJ whole genome shotgun (WGS) entry which is preliminary data.</text>
</comment>